<reference evidence="3 4" key="1">
    <citation type="submission" date="2018-02" db="EMBL/GenBank/DDBJ databases">
        <title>The genomes of Aspergillus section Nigri reveals drivers in fungal speciation.</title>
        <authorList>
            <consortium name="DOE Joint Genome Institute"/>
            <person name="Vesth T.C."/>
            <person name="Nybo J."/>
            <person name="Theobald S."/>
            <person name="Brandl J."/>
            <person name="Frisvad J.C."/>
            <person name="Nielsen K.F."/>
            <person name="Lyhne E.K."/>
            <person name="Kogle M.E."/>
            <person name="Kuo A."/>
            <person name="Riley R."/>
            <person name="Clum A."/>
            <person name="Nolan M."/>
            <person name="Lipzen A."/>
            <person name="Salamov A."/>
            <person name="Henrissat B."/>
            <person name="Wiebenga A."/>
            <person name="De vries R.P."/>
            <person name="Grigoriev I.V."/>
            <person name="Mortensen U.H."/>
            <person name="Andersen M.R."/>
            <person name="Baker S.E."/>
        </authorList>
    </citation>
    <scope>NUCLEOTIDE SEQUENCE [LARGE SCALE GENOMIC DNA]</scope>
    <source>
        <strain evidence="3 4">CBS 121057</strain>
    </source>
</reference>
<feature type="compositionally biased region" description="Basic and acidic residues" evidence="1">
    <location>
        <begin position="1399"/>
        <end position="1416"/>
    </location>
</feature>
<dbReference type="VEuPathDB" id="FungiDB:BO78DRAFT_76396"/>
<dbReference type="SUPFAM" id="SSF55874">
    <property type="entry name" value="ATPase domain of HSP90 chaperone/DNA topoisomerase II/histidine kinase"/>
    <property type="match status" value="1"/>
</dbReference>
<name>A0A319EFZ8_ASPSB</name>
<dbReference type="OrthoDB" id="2157530at2759"/>
<dbReference type="Gene3D" id="3.30.565.10">
    <property type="entry name" value="Histidine kinase-like ATPase, C-terminal domain"/>
    <property type="match status" value="1"/>
</dbReference>
<accession>A0A319EFZ8</accession>
<keyword evidence="4" id="KW-1185">Reference proteome</keyword>
<organism evidence="3 4">
    <name type="scientific">Aspergillus sclerotiicarbonarius (strain CBS 121057 / IBT 28362)</name>
    <dbReference type="NCBI Taxonomy" id="1448318"/>
    <lineage>
        <taxon>Eukaryota</taxon>
        <taxon>Fungi</taxon>
        <taxon>Dikarya</taxon>
        <taxon>Ascomycota</taxon>
        <taxon>Pezizomycotina</taxon>
        <taxon>Eurotiomycetes</taxon>
        <taxon>Eurotiomycetidae</taxon>
        <taxon>Eurotiales</taxon>
        <taxon>Aspergillaceae</taxon>
        <taxon>Aspergillus</taxon>
        <taxon>Aspergillus subgen. Circumdati</taxon>
    </lineage>
</organism>
<evidence type="ECO:0000313" key="3">
    <source>
        <dbReference type="EMBL" id="PYI08431.1"/>
    </source>
</evidence>
<feature type="region of interest" description="Disordered" evidence="1">
    <location>
        <begin position="1168"/>
        <end position="1222"/>
    </location>
</feature>
<feature type="region of interest" description="Disordered" evidence="1">
    <location>
        <begin position="1257"/>
        <end position="1282"/>
    </location>
</feature>
<dbReference type="EMBL" id="KZ826335">
    <property type="protein sequence ID" value="PYI08431.1"/>
    <property type="molecule type" value="Genomic_DNA"/>
</dbReference>
<sequence>MDGYSQSRHIARQHIEKIGAQYARILENDLTQKMIDQVLQFFGEDIYSSSTHFLLELIQNADDNQYADDITPTLALSYRNRLLRTDCNELGFTPDQVDSICRLGFSTKKYQAGSTGEKGVGFKSVFGVAASVWIASRAYTFKFDPFSQAGMLVPIWEDPPDATRPEHTSMYLRLLPQTDETNVFHDLDLIGSKVLTFLRKLRELQLHIELQAGTRVSYNVTRQDLRSADGLQMTQLTFTGAKYPARQQKAYVVCRYEIRGMPEEKKRPGHTDSELQLAFPVDDSGQPVLESQDVYSVLPVRSYGFTFLLQGDFLLSTSREEISSSKEWNHKLCQTLPDAFTAAVQEIVAHRRDFPWFRFLPDMGFEKSFFQQVKDLIPSRVAKEQVLLSEGMDENGLSLLALPGLLRYIPAQFRDSDGYSLTLSARTRDRYVSMRYSHEDWRFFQRLGVKQMSPVEFMEDLGHLVNNHGVQNKPVQWHECLARAVNKLLHNGDSKRFRDLLCKLAILPLRDNQWVSSADGIVFLPPIPASVPGGLKIFEISPASVDSGLKSDRAIFFEYAGAQGYNPTVVCDKIVERQTVWARSWQDSRGPQRRLGDSRVSELANQLYFLFRNKWTSDGTRTLWVLNERREPCQASSVYIPSNEPGSAAIMLQGMSPKVELLHKDYLSVGGGDKLEFIEWLRSTFGIWRIPRLATAGNDLSPDFQYVIDTASSMDWLRLLDKDFDQYSDWLVTASRKSRNVLTSLRTTLVDCATGEKAMLGETCRPGLERFLERRCLALDPEFGNWSLLASLGVIVGMDLKFYFSQLVQLKGTEPSEEKIRHLYADIEAKSKGGRNKDLIRSTFIQDGLIYAPSSKSKTGYSWLQPDDCIWKGPKSLKYTPKLQELYPENVLLFKNILKIRNAGPELVLREIDEYKLEEPNDVLERLQDANDLWKDVNPYTLGLIKRLKIFPVRQPSQLDGFVLMGESDAWLIPDDRQRKYFCHDLPLLAFNYDEFDSMPKIRGVFGLGARKLEATKEVFCEDQNPQLLSLKTGTFLDRIRLMSRLIPRGAPNMRDRMERLYTAQLYSVDEIFWALTVRYGDQVITRGKGIAECLLTDDEEGLKIKVSRNCIKYDMFPSELADGLCRLYKISERALAQDALTRVLAYVEEKFNNSGYTADMEHQLPAGLPGRWSGERVPTRANVRTSSKPSRGIRGGDRDQEASLGPKGRDRTTSSKLPAVDKHATARAILQEESIPSPSAGAEAYAVLQNIHPNAAISTPDQTPQASHLSEGGSRVHEEASDPEIKADMEAIEAHRMSVPKSGQVNQQQTSQPESLGDLLLSLNQDLGSDDLKVRRFHGGMDEHDIALMYHADIDVEEVVQHLDIPIRKQQTGHAELIANTRLGQTPTPPVRQSSDSNPREGERPNAPHSHDHTPQKLAPSQGQVNEVDLASRRTLHHQMRGVDNSHSYGQLFPPVFRVSTGPVVLQVPGFPQGALLDFLHNRVRRKAPVESAQIIFLTSDADSPGTHDGVIIDPGTKTLPGRVHLDGKKGPRTVFVTSPDSSHQEATCSGELVVSRLLKTALGGFYAPESHWTSPWRVRAGYDSFTRQDGPNVPHTAFILPNCSPLTDFLVRHGCDRARKWTNKSVTYYLDVQVTSGDLNAPFRVHQKNFQMARAASMNEAESGQVYILIRLYNIYACPEIAIFVNIWNLYTTGKLDLTVTGDHYVATLTDALTDTPRFSLVDNDGAGQYKFRRLASPTHIRLLRLSSQKGDTLLHGTISHISLDAKPCFTALSYTWGPALKPYCIRTAEGDVPITASLYYALTRIQRTEGSIDIWADGISINQSDATEKSQQIRLLPTIYRQATQVFGWVGDEANNSGTAMKALRDIVVSPSVISRLGKNVWGAIIEFFARPWFVRSWIIQEVILARDLHVVCGSEKLPWEKLYSAVQACEKYAASSMKDLKIPATRNLGPILSLGKTRRMYQKKERYELLELFELFQHAKSTLRRDRLFTLLNIAADADGFNTDYGSPLESIVCEYASKFVGRGKALDLLSRARGVSPSRRFPSWIPDWTANRYPKTISLWPSERGFCAAGDSEPDISVDPDNKAILLAAGVTVDSIVKVGSCPCQVDKAMDYIRDILEFIDLYTKEAREELEFRIPIGDAANGGWGDRNGLERSFRLIRPSLSRKNTPPPQVAGDPKTLSQDLWLYRRTAVEFSEWLGTAVVCQTERGFIGLVPAGAKEGDAIALISGGKVPFCLRSDQGSGMYQLVGEAYIHGMMHGEAFHAEDVKILHIG</sequence>
<dbReference type="STRING" id="1448318.A0A319EFZ8"/>
<dbReference type="InterPro" id="IPR010730">
    <property type="entry name" value="HET"/>
</dbReference>
<feature type="domain" description="Heterokaryon incompatibility" evidence="2">
    <location>
        <begin position="1772"/>
        <end position="1905"/>
    </location>
</feature>
<feature type="compositionally biased region" description="Basic and acidic residues" evidence="1">
    <location>
        <begin position="1195"/>
        <end position="1222"/>
    </location>
</feature>
<evidence type="ECO:0000313" key="4">
    <source>
        <dbReference type="Proteomes" id="UP000248423"/>
    </source>
</evidence>
<feature type="compositionally biased region" description="Polar residues" evidence="1">
    <location>
        <begin position="1257"/>
        <end position="1269"/>
    </location>
</feature>
<feature type="compositionally biased region" description="Polar residues" evidence="1">
    <location>
        <begin position="1383"/>
        <end position="1398"/>
    </location>
</feature>
<gene>
    <name evidence="3" type="ORF">BO78DRAFT_76396</name>
</gene>
<dbReference type="NCBIfam" id="NF047352">
    <property type="entry name" value="P_loop_sacsin"/>
    <property type="match status" value="1"/>
</dbReference>
<dbReference type="Pfam" id="PF26639">
    <property type="entry name" value="Het-6_barrel"/>
    <property type="match status" value="1"/>
</dbReference>
<evidence type="ECO:0000259" key="2">
    <source>
        <dbReference type="Pfam" id="PF06985"/>
    </source>
</evidence>
<dbReference type="InterPro" id="IPR052895">
    <property type="entry name" value="HetReg/Transcr_Mod"/>
</dbReference>
<dbReference type="PANTHER" id="PTHR24148">
    <property type="entry name" value="ANKYRIN REPEAT DOMAIN-CONTAINING PROTEIN 39 HOMOLOG-RELATED"/>
    <property type="match status" value="1"/>
</dbReference>
<dbReference type="Proteomes" id="UP000248423">
    <property type="component" value="Unassembled WGS sequence"/>
</dbReference>
<dbReference type="Pfam" id="PF06985">
    <property type="entry name" value="HET"/>
    <property type="match status" value="1"/>
</dbReference>
<dbReference type="PANTHER" id="PTHR24148:SF64">
    <property type="entry name" value="HETEROKARYON INCOMPATIBILITY DOMAIN-CONTAINING PROTEIN"/>
    <property type="match status" value="1"/>
</dbReference>
<proteinExistence type="predicted"/>
<evidence type="ECO:0000256" key="1">
    <source>
        <dbReference type="SAM" id="MobiDB-lite"/>
    </source>
</evidence>
<dbReference type="InterPro" id="IPR036890">
    <property type="entry name" value="HATPase_C_sf"/>
</dbReference>
<feature type="region of interest" description="Disordered" evidence="1">
    <location>
        <begin position="1380"/>
        <end position="1425"/>
    </location>
</feature>
<protein>
    <recommendedName>
        <fullName evidence="2">Heterokaryon incompatibility domain-containing protein</fullName>
    </recommendedName>
</protein>